<dbReference type="Proteomes" id="UP001374584">
    <property type="component" value="Unassembled WGS sequence"/>
</dbReference>
<name>A0AAN9M6H8_PHACN</name>
<gene>
    <name evidence="2" type="ORF">VNO80_22832</name>
</gene>
<sequence length="85" mass="9547">MQLTLPVHPLDIQAPLTHPTSHSTQMEHLDQVLSYSLPHSHTSINHSNTTIPSIVQPQHTTLGTTKSEMRKLQSSRSSSVRWDDL</sequence>
<feature type="region of interest" description="Disordered" evidence="1">
    <location>
        <begin position="63"/>
        <end position="85"/>
    </location>
</feature>
<reference evidence="2 3" key="1">
    <citation type="submission" date="2024-01" db="EMBL/GenBank/DDBJ databases">
        <title>The genomes of 5 underutilized Papilionoideae crops provide insights into root nodulation and disease resistanc.</title>
        <authorList>
            <person name="Jiang F."/>
        </authorList>
    </citation>
    <scope>NUCLEOTIDE SEQUENCE [LARGE SCALE GENOMIC DNA]</scope>
    <source>
        <strain evidence="2">JINMINGXINNONG_FW02</strain>
        <tissue evidence="2">Leaves</tissue>
    </source>
</reference>
<dbReference type="EMBL" id="JAYMYR010000008">
    <property type="protein sequence ID" value="KAK7348281.1"/>
    <property type="molecule type" value="Genomic_DNA"/>
</dbReference>
<dbReference type="AlphaFoldDB" id="A0AAN9M6H8"/>
<evidence type="ECO:0000256" key="1">
    <source>
        <dbReference type="SAM" id="MobiDB-lite"/>
    </source>
</evidence>
<comment type="caution">
    <text evidence="2">The sequence shown here is derived from an EMBL/GenBank/DDBJ whole genome shotgun (WGS) entry which is preliminary data.</text>
</comment>
<evidence type="ECO:0000313" key="3">
    <source>
        <dbReference type="Proteomes" id="UP001374584"/>
    </source>
</evidence>
<organism evidence="2 3">
    <name type="scientific">Phaseolus coccineus</name>
    <name type="common">Scarlet runner bean</name>
    <name type="synonym">Phaseolus multiflorus</name>
    <dbReference type="NCBI Taxonomy" id="3886"/>
    <lineage>
        <taxon>Eukaryota</taxon>
        <taxon>Viridiplantae</taxon>
        <taxon>Streptophyta</taxon>
        <taxon>Embryophyta</taxon>
        <taxon>Tracheophyta</taxon>
        <taxon>Spermatophyta</taxon>
        <taxon>Magnoliopsida</taxon>
        <taxon>eudicotyledons</taxon>
        <taxon>Gunneridae</taxon>
        <taxon>Pentapetalae</taxon>
        <taxon>rosids</taxon>
        <taxon>fabids</taxon>
        <taxon>Fabales</taxon>
        <taxon>Fabaceae</taxon>
        <taxon>Papilionoideae</taxon>
        <taxon>50 kb inversion clade</taxon>
        <taxon>NPAAA clade</taxon>
        <taxon>indigoferoid/millettioid clade</taxon>
        <taxon>Phaseoleae</taxon>
        <taxon>Phaseolus</taxon>
    </lineage>
</organism>
<proteinExistence type="predicted"/>
<keyword evidence="3" id="KW-1185">Reference proteome</keyword>
<protein>
    <submittedName>
        <fullName evidence="2">Uncharacterized protein</fullName>
    </submittedName>
</protein>
<accession>A0AAN9M6H8</accession>
<evidence type="ECO:0000313" key="2">
    <source>
        <dbReference type="EMBL" id="KAK7348281.1"/>
    </source>
</evidence>